<evidence type="ECO:0000256" key="2">
    <source>
        <dbReference type="ARBA" id="ARBA00023015"/>
    </source>
</evidence>
<dbReference type="SMART" id="SM00421">
    <property type="entry name" value="HTH_LUXR"/>
    <property type="match status" value="1"/>
</dbReference>
<evidence type="ECO:0000259" key="7">
    <source>
        <dbReference type="PROSITE" id="PS50110"/>
    </source>
</evidence>
<feature type="domain" description="HTH luxR-type" evidence="6">
    <location>
        <begin position="143"/>
        <end position="208"/>
    </location>
</feature>
<dbReference type="OrthoDB" id="9780153at2"/>
<dbReference type="PANTHER" id="PTHR43214:SF37">
    <property type="entry name" value="TRANSCRIPTIONAL REGULATORY PROTEIN YDFI"/>
    <property type="match status" value="1"/>
</dbReference>
<dbReference type="InterPro" id="IPR001789">
    <property type="entry name" value="Sig_transdc_resp-reg_receiver"/>
</dbReference>
<feature type="modified residue" description="4-aspartylphosphate" evidence="5">
    <location>
        <position position="54"/>
    </location>
</feature>
<dbReference type="Pfam" id="PF00196">
    <property type="entry name" value="GerE"/>
    <property type="match status" value="1"/>
</dbReference>
<evidence type="ECO:0000313" key="9">
    <source>
        <dbReference type="Proteomes" id="UP000317036"/>
    </source>
</evidence>
<reference evidence="8 9" key="1">
    <citation type="submission" date="2019-07" db="EMBL/GenBank/DDBJ databases">
        <authorList>
            <person name="Kim J."/>
        </authorList>
    </citation>
    <scope>NUCLEOTIDE SEQUENCE [LARGE SCALE GENOMIC DNA]</scope>
    <source>
        <strain evidence="8 9">JC52</strain>
    </source>
</reference>
<dbReference type="CDD" id="cd06170">
    <property type="entry name" value="LuxR_C_like"/>
    <property type="match status" value="1"/>
</dbReference>
<dbReference type="InterPro" id="IPR011006">
    <property type="entry name" value="CheY-like_superfamily"/>
</dbReference>
<keyword evidence="9" id="KW-1185">Reference proteome</keyword>
<evidence type="ECO:0000256" key="4">
    <source>
        <dbReference type="ARBA" id="ARBA00023163"/>
    </source>
</evidence>
<name>A0A559K4K1_9BACL</name>
<evidence type="ECO:0000256" key="3">
    <source>
        <dbReference type="ARBA" id="ARBA00023125"/>
    </source>
</evidence>
<dbReference type="Proteomes" id="UP000317036">
    <property type="component" value="Unassembled WGS sequence"/>
</dbReference>
<keyword evidence="3" id="KW-0238">DNA-binding</keyword>
<proteinExistence type="predicted"/>
<dbReference type="Pfam" id="PF00072">
    <property type="entry name" value="Response_reg"/>
    <property type="match status" value="1"/>
</dbReference>
<dbReference type="SMART" id="SM00448">
    <property type="entry name" value="REC"/>
    <property type="match status" value="1"/>
</dbReference>
<dbReference type="InterPro" id="IPR058245">
    <property type="entry name" value="NreC/VraR/RcsB-like_REC"/>
</dbReference>
<dbReference type="SUPFAM" id="SSF46894">
    <property type="entry name" value="C-terminal effector domain of the bipartite response regulators"/>
    <property type="match status" value="1"/>
</dbReference>
<dbReference type="GO" id="GO:0006355">
    <property type="term" value="P:regulation of DNA-templated transcription"/>
    <property type="evidence" value="ECO:0007669"/>
    <property type="project" value="InterPro"/>
</dbReference>
<dbReference type="PROSITE" id="PS50110">
    <property type="entry name" value="RESPONSE_REGULATORY"/>
    <property type="match status" value="1"/>
</dbReference>
<dbReference type="InterPro" id="IPR000792">
    <property type="entry name" value="Tscrpt_reg_LuxR_C"/>
</dbReference>
<dbReference type="SUPFAM" id="SSF52172">
    <property type="entry name" value="CheY-like"/>
    <property type="match status" value="1"/>
</dbReference>
<dbReference type="InterPro" id="IPR039420">
    <property type="entry name" value="WalR-like"/>
</dbReference>
<keyword evidence="4" id="KW-0804">Transcription</keyword>
<dbReference type="EMBL" id="VNJI01000044">
    <property type="protein sequence ID" value="TVY07020.1"/>
    <property type="molecule type" value="Genomic_DNA"/>
</dbReference>
<accession>A0A559K4K1</accession>
<dbReference type="PROSITE" id="PS50043">
    <property type="entry name" value="HTH_LUXR_2"/>
    <property type="match status" value="1"/>
</dbReference>
<dbReference type="PROSITE" id="PS00622">
    <property type="entry name" value="HTH_LUXR_1"/>
    <property type="match status" value="1"/>
</dbReference>
<feature type="domain" description="Response regulatory" evidence="7">
    <location>
        <begin position="3"/>
        <end position="119"/>
    </location>
</feature>
<dbReference type="CDD" id="cd17535">
    <property type="entry name" value="REC_NarL-like"/>
    <property type="match status" value="1"/>
</dbReference>
<dbReference type="AlphaFoldDB" id="A0A559K4K1"/>
<organism evidence="8 9">
    <name type="scientific">Paenibacillus cremeus</name>
    <dbReference type="NCBI Taxonomy" id="2163881"/>
    <lineage>
        <taxon>Bacteria</taxon>
        <taxon>Bacillati</taxon>
        <taxon>Bacillota</taxon>
        <taxon>Bacilli</taxon>
        <taxon>Bacillales</taxon>
        <taxon>Paenibacillaceae</taxon>
        <taxon>Paenibacillus</taxon>
    </lineage>
</organism>
<dbReference type="Gene3D" id="3.40.50.2300">
    <property type="match status" value="1"/>
</dbReference>
<gene>
    <name evidence="8" type="ORF">FPZ49_26015</name>
</gene>
<evidence type="ECO:0000313" key="8">
    <source>
        <dbReference type="EMBL" id="TVY07020.1"/>
    </source>
</evidence>
<dbReference type="InterPro" id="IPR016032">
    <property type="entry name" value="Sig_transdc_resp-reg_C-effctor"/>
</dbReference>
<dbReference type="RefSeq" id="WP_144852633.1">
    <property type="nucleotide sequence ID" value="NZ_VNJI01000044.1"/>
</dbReference>
<sequence>MIRVLLIDDHEMVRMGLAAYLDTQKDIDVVGEAANGAEGVRAATELNPDVILMDLVMEVMNGIEATKEIVRNRPAAKIIVLTSFIDDDKVYPVLEAGALSYLLKTTKAKEIADAIRAAAKGEPVLEAKVTGKVLSRMRSTADERRPHEELTARELEVLQLIAEGRTNTEIADELSIAIKTVKTHITNILAKLEVDDRTQAAVYAHRNGLV</sequence>
<keyword evidence="1 5" id="KW-0597">Phosphoprotein</keyword>
<evidence type="ECO:0000256" key="5">
    <source>
        <dbReference type="PROSITE-ProRule" id="PRU00169"/>
    </source>
</evidence>
<evidence type="ECO:0000256" key="1">
    <source>
        <dbReference type="ARBA" id="ARBA00022553"/>
    </source>
</evidence>
<comment type="caution">
    <text evidence="8">The sequence shown here is derived from an EMBL/GenBank/DDBJ whole genome shotgun (WGS) entry which is preliminary data.</text>
</comment>
<keyword evidence="2" id="KW-0805">Transcription regulation</keyword>
<dbReference type="GO" id="GO:0003677">
    <property type="term" value="F:DNA binding"/>
    <property type="evidence" value="ECO:0007669"/>
    <property type="project" value="UniProtKB-KW"/>
</dbReference>
<dbReference type="GO" id="GO:0000160">
    <property type="term" value="P:phosphorelay signal transduction system"/>
    <property type="evidence" value="ECO:0007669"/>
    <property type="project" value="InterPro"/>
</dbReference>
<evidence type="ECO:0000259" key="6">
    <source>
        <dbReference type="PROSITE" id="PS50043"/>
    </source>
</evidence>
<protein>
    <submittedName>
        <fullName evidence="8">Response regulator transcription factor</fullName>
    </submittedName>
</protein>
<dbReference type="PANTHER" id="PTHR43214">
    <property type="entry name" value="TWO-COMPONENT RESPONSE REGULATOR"/>
    <property type="match status" value="1"/>
</dbReference>
<dbReference type="PRINTS" id="PR00038">
    <property type="entry name" value="HTHLUXR"/>
</dbReference>